<reference evidence="2 3" key="1">
    <citation type="journal article" date="2013" name="Genome Announc.">
        <title>Genome Sequence of Staphylococcus massiliensis Strain S46, Isolated from the Surface of Healthy Human Skin.</title>
        <authorList>
            <person name="Srivastav R."/>
            <person name="Singh A."/>
            <person name="Jangir P.K."/>
            <person name="Kumari C."/>
            <person name="Muduli S."/>
            <person name="Sharma R."/>
        </authorList>
    </citation>
    <scope>NUCLEOTIDE SEQUENCE [LARGE SCALE GENOMIC DNA]</scope>
    <source>
        <strain evidence="2 3">S46</strain>
    </source>
</reference>
<dbReference type="InterPro" id="IPR008537">
    <property type="entry name" value="DUF819"/>
</dbReference>
<dbReference type="EMBL" id="AMSQ01000011">
    <property type="protein sequence ID" value="EKU47430.1"/>
    <property type="molecule type" value="Genomic_DNA"/>
</dbReference>
<evidence type="ECO:0000256" key="1">
    <source>
        <dbReference type="SAM" id="Phobius"/>
    </source>
</evidence>
<dbReference type="OrthoDB" id="653763at2"/>
<keyword evidence="1" id="KW-1133">Transmembrane helix</keyword>
<comment type="caution">
    <text evidence="2">The sequence shown here is derived from an EMBL/GenBank/DDBJ whole genome shotgun (WGS) entry which is preliminary data.</text>
</comment>
<gene>
    <name evidence="2" type="ORF">C273_07647</name>
</gene>
<dbReference type="PANTHER" id="PTHR34289">
    <property type="entry name" value="PROTEIN, PUTATIVE (DUF819)-RELATED"/>
    <property type="match status" value="1"/>
</dbReference>
<feature type="transmembrane region" description="Helical" evidence="1">
    <location>
        <begin position="69"/>
        <end position="86"/>
    </location>
</feature>
<accession>K9B0Y1</accession>
<feature type="transmembrane region" description="Helical" evidence="1">
    <location>
        <begin position="313"/>
        <end position="335"/>
    </location>
</feature>
<feature type="transmembrane region" description="Helical" evidence="1">
    <location>
        <begin position="257"/>
        <end position="276"/>
    </location>
</feature>
<keyword evidence="3" id="KW-1185">Reference proteome</keyword>
<feature type="transmembrane region" description="Helical" evidence="1">
    <location>
        <begin position="14"/>
        <end position="31"/>
    </location>
</feature>
<evidence type="ECO:0000313" key="3">
    <source>
        <dbReference type="Proteomes" id="UP000009885"/>
    </source>
</evidence>
<dbReference type="Pfam" id="PF05684">
    <property type="entry name" value="DUF819"/>
    <property type="match status" value="1"/>
</dbReference>
<dbReference type="PANTHER" id="PTHR34289:SF8">
    <property type="entry name" value="DUF819 DOMAIN-CONTAINING PROTEIN"/>
    <property type="match status" value="1"/>
</dbReference>
<feature type="transmembrane region" description="Helical" evidence="1">
    <location>
        <begin position="38"/>
        <end position="57"/>
    </location>
</feature>
<keyword evidence="1" id="KW-0472">Membrane</keyword>
<feature type="transmembrane region" description="Helical" evidence="1">
    <location>
        <begin position="98"/>
        <end position="120"/>
    </location>
</feature>
<dbReference type="RefSeq" id="WP_009383860.1">
    <property type="nucleotide sequence ID" value="NZ_AMSQ01000011.1"/>
</dbReference>
<feature type="transmembrane region" description="Helical" evidence="1">
    <location>
        <begin position="288"/>
        <end position="307"/>
    </location>
</feature>
<organism evidence="2 3">
    <name type="scientific">Staphylococcus massiliensis S46</name>
    <dbReference type="NCBI Taxonomy" id="1229783"/>
    <lineage>
        <taxon>Bacteria</taxon>
        <taxon>Bacillati</taxon>
        <taxon>Bacillota</taxon>
        <taxon>Bacilli</taxon>
        <taxon>Bacillales</taxon>
        <taxon>Staphylococcaceae</taxon>
        <taxon>Staphylococcus</taxon>
    </lineage>
</organism>
<dbReference type="AlphaFoldDB" id="K9B0Y1"/>
<evidence type="ECO:0000313" key="2">
    <source>
        <dbReference type="EMBL" id="EKU47430.1"/>
    </source>
</evidence>
<feature type="transmembrane region" description="Helical" evidence="1">
    <location>
        <begin position="158"/>
        <end position="180"/>
    </location>
</feature>
<dbReference type="PATRIC" id="fig|1229783.3.peg.1541"/>
<feature type="transmembrane region" description="Helical" evidence="1">
    <location>
        <begin position="216"/>
        <end position="237"/>
    </location>
</feature>
<sequence length="398" mass="43879">MMHLGSTLIADNDYWTLWAIIISCASISIILEHKYKWANLISGAILGLLSAMLLSNLKIIPTESPVYDTVWKYIVPLAIPLLLFQANIIKIWKQSRRLLIIFLISALGTVIGVTLAYVLLNPFIPHLSKIGAMMTGSYIGGGVNFAALSGKFQAPSDLISSTIVADNTVMAFYFMILLALPNLPFIKKYFRSNDLENNHSKNEDYWKPKTIKLTDIAFAIGIAFIIAATSFKLSEILKNIFPEVPYLKFLEVFITDPYLLITTFTLVIVAVFNDFFDKLSGANEIGTFLIYIFFVVIGAPASLIIIINHTPLLFVFVIIILISNITTTLTLGKLFKFSIEEIVLASNATAGGPTTAAALAISKNWNSLVGPILIVGTLGYVIGNYIGTLIYHFLILIP</sequence>
<feature type="transmembrane region" description="Helical" evidence="1">
    <location>
        <begin position="368"/>
        <end position="397"/>
    </location>
</feature>
<evidence type="ECO:0008006" key="4">
    <source>
        <dbReference type="Google" id="ProtNLM"/>
    </source>
</evidence>
<name>K9B0Y1_9STAP</name>
<dbReference type="eggNOG" id="COG5505">
    <property type="taxonomic scope" value="Bacteria"/>
</dbReference>
<keyword evidence="1" id="KW-0812">Transmembrane</keyword>
<proteinExistence type="predicted"/>
<dbReference type="Proteomes" id="UP000009885">
    <property type="component" value="Unassembled WGS sequence"/>
</dbReference>
<protein>
    <recommendedName>
        <fullName evidence="4">DUF819 domain-containing protein</fullName>
    </recommendedName>
</protein>